<evidence type="ECO:0000256" key="4">
    <source>
        <dbReference type="ARBA" id="ARBA00022737"/>
    </source>
</evidence>
<feature type="region of interest" description="Disordered" evidence="6">
    <location>
        <begin position="469"/>
        <end position="492"/>
    </location>
</feature>
<dbReference type="InterPro" id="IPR015943">
    <property type="entry name" value="WD40/YVTN_repeat-like_dom_sf"/>
</dbReference>
<dbReference type="GO" id="GO:0043161">
    <property type="term" value="P:proteasome-mediated ubiquitin-dependent protein catabolic process"/>
    <property type="evidence" value="ECO:0007669"/>
    <property type="project" value="TreeGrafter"/>
</dbReference>
<accession>A0AA39XH10</accession>
<dbReference type="InterPro" id="IPR036322">
    <property type="entry name" value="WD40_repeat_dom_sf"/>
</dbReference>
<evidence type="ECO:0000256" key="3">
    <source>
        <dbReference type="ARBA" id="ARBA00022574"/>
    </source>
</evidence>
<keyword evidence="3 5" id="KW-0853">WD repeat</keyword>
<evidence type="ECO:0000313" key="10">
    <source>
        <dbReference type="Proteomes" id="UP001175000"/>
    </source>
</evidence>
<dbReference type="GO" id="GO:0005634">
    <property type="term" value="C:nucleus"/>
    <property type="evidence" value="ECO:0007669"/>
    <property type="project" value="TreeGrafter"/>
</dbReference>
<dbReference type="SUPFAM" id="SSF50978">
    <property type="entry name" value="WD40 repeat-like"/>
    <property type="match status" value="1"/>
</dbReference>
<keyword evidence="2" id="KW-0963">Cytoplasm</keyword>
<dbReference type="Pfam" id="PF00400">
    <property type="entry name" value="WD40"/>
    <property type="match status" value="3"/>
</dbReference>
<organism evidence="9 10">
    <name type="scientific">Immersiella caudata</name>
    <dbReference type="NCBI Taxonomy" id="314043"/>
    <lineage>
        <taxon>Eukaryota</taxon>
        <taxon>Fungi</taxon>
        <taxon>Dikarya</taxon>
        <taxon>Ascomycota</taxon>
        <taxon>Pezizomycotina</taxon>
        <taxon>Sordariomycetes</taxon>
        <taxon>Sordariomycetidae</taxon>
        <taxon>Sordariales</taxon>
        <taxon>Lasiosphaeriaceae</taxon>
        <taxon>Immersiella</taxon>
    </lineage>
</organism>
<feature type="repeat" description="WD" evidence="5">
    <location>
        <begin position="11"/>
        <end position="51"/>
    </location>
</feature>
<comment type="caution">
    <text evidence="9">The sequence shown here is derived from an EMBL/GenBank/DDBJ whole genome shotgun (WGS) entry which is preliminary data.</text>
</comment>
<dbReference type="PROSITE" id="PS51396">
    <property type="entry name" value="PUL"/>
    <property type="match status" value="1"/>
</dbReference>
<dbReference type="GO" id="GO:0005737">
    <property type="term" value="C:cytoplasm"/>
    <property type="evidence" value="ECO:0007669"/>
    <property type="project" value="UniProtKB-SubCell"/>
</dbReference>
<proteinExistence type="predicted"/>
<reference evidence="9" key="1">
    <citation type="submission" date="2023-06" db="EMBL/GenBank/DDBJ databases">
        <title>Genome-scale phylogeny and comparative genomics of the fungal order Sordariales.</title>
        <authorList>
            <consortium name="Lawrence Berkeley National Laboratory"/>
            <person name="Hensen N."/>
            <person name="Bonometti L."/>
            <person name="Westerberg I."/>
            <person name="Brannstrom I.O."/>
            <person name="Guillou S."/>
            <person name="Cros-Aarteil S."/>
            <person name="Calhoun S."/>
            <person name="Haridas S."/>
            <person name="Kuo A."/>
            <person name="Mondo S."/>
            <person name="Pangilinan J."/>
            <person name="Riley R."/>
            <person name="Labutti K."/>
            <person name="Andreopoulos B."/>
            <person name="Lipzen A."/>
            <person name="Chen C."/>
            <person name="Yanf M."/>
            <person name="Daum C."/>
            <person name="Ng V."/>
            <person name="Clum A."/>
            <person name="Steindorff A."/>
            <person name="Ohm R."/>
            <person name="Martin F."/>
            <person name="Silar P."/>
            <person name="Natvig D."/>
            <person name="Lalanne C."/>
            <person name="Gautier V."/>
            <person name="Ament-Velasquez S.L."/>
            <person name="Kruys A."/>
            <person name="Hutchinson M.I."/>
            <person name="Powell A.J."/>
            <person name="Barry K."/>
            <person name="Miller A.N."/>
            <person name="Grigoriev I.V."/>
            <person name="Debuchy R."/>
            <person name="Gladieux P."/>
            <person name="Thoren M.H."/>
            <person name="Johannesson H."/>
        </authorList>
    </citation>
    <scope>NUCLEOTIDE SEQUENCE</scope>
    <source>
        <strain evidence="9">CBS 606.72</strain>
    </source>
</reference>
<evidence type="ECO:0000256" key="5">
    <source>
        <dbReference type="PROSITE-ProRule" id="PRU00221"/>
    </source>
</evidence>
<sequence length="797" mass="87621">MSKEYKLSAELRGHDKDVRSVIFPSPDFIVSGSRDSTTVLWRKKGGEFTKSSTLPAQHYVNSLSYFPAPHSKSPEGLLVRGFGDNLIEINNPNTPDDDYKRLLVGHAGNVCALDVSPDGSYLVSGSWDAKSIVWSAKTWDPEMSLVHGEEGKAVWAVLSYSKDVIITACADTFIRIFHIPESTDSFQEVVPYRKLRNDDVVRALCRFPSGARHPTGADFASAGNDSVIKLWKIDGTQVASLYGHESFIYSLAPLSTGELVSSGEDRTVRIWRDKTCVQTITLPAISVWQVAVCHENGDIAAGTSDSVVRVFTRDSKRVAEPEIISEFDAAVQHATVKENKVDRKDVKPREWLQTAKGTKHKQVVMVLEDDESIAAYQWSDATDEWTKIGTVVDSEEAAQQRKKVEYQGKEYDYVFDVDTEDGKPPHKLPYNLGEDTYQAATKFLNDNNLPISYLEAVAAFIRENTAEARQGGDGAASNAKPPAAAPTTNHLPHTSYLSLTQSKLDPAFRRLKQSNDNEIQAGNKHIAMNPDDLNRLEALVELLSRPSRTTIPGETIDIVLRLLTQWPYGSRLPVLDIFRCMAARPGLASFPSWHRYGNAIGIALRSALDQSQFGIDSADGTPAFALEAVKWDEVNPNSLMMALRTITNLFQTIDGRAMVSKDADTVIGLMGRVAGIDGQTPFGSSNTNVQTALVTTAFNYACLAYNERQGPIPQRSIDTPLLSKLMKIAVAIIRDQTADEILFRAVMTVGMTLLCGPEAAQLVSRPELEDAAGQAQRKSQDPRIQGVVGECRKLISG</sequence>
<dbReference type="CDD" id="cd00200">
    <property type="entry name" value="WD40"/>
    <property type="match status" value="1"/>
</dbReference>
<dbReference type="EMBL" id="JAULSU010000001">
    <property type="protein sequence ID" value="KAK0632940.1"/>
    <property type="molecule type" value="Genomic_DNA"/>
</dbReference>
<feature type="repeat" description="WD" evidence="5">
    <location>
        <begin position="241"/>
        <end position="271"/>
    </location>
</feature>
<feature type="compositionally biased region" description="Low complexity" evidence="6">
    <location>
        <begin position="475"/>
        <end position="486"/>
    </location>
</feature>
<dbReference type="Gene3D" id="1.25.10.10">
    <property type="entry name" value="Leucine-rich Repeat Variant"/>
    <property type="match status" value="1"/>
</dbReference>
<dbReference type="Pfam" id="PF08324">
    <property type="entry name" value="PUL"/>
    <property type="match status" value="1"/>
</dbReference>
<dbReference type="PANTHER" id="PTHR19849:SF0">
    <property type="entry name" value="PHOSPHOLIPASE A-2-ACTIVATING PROTEIN"/>
    <property type="match status" value="1"/>
</dbReference>
<dbReference type="PANTHER" id="PTHR19849">
    <property type="entry name" value="PHOSPHOLIPASE A-2-ACTIVATING PROTEIN"/>
    <property type="match status" value="1"/>
</dbReference>
<gene>
    <name evidence="9" type="ORF">B0T14DRAFT_505479</name>
</gene>
<feature type="repeat" description="WD" evidence="5">
    <location>
        <begin position="103"/>
        <end position="144"/>
    </location>
</feature>
<evidence type="ECO:0000259" key="7">
    <source>
        <dbReference type="PROSITE" id="PS51394"/>
    </source>
</evidence>
<keyword evidence="10" id="KW-1185">Reference proteome</keyword>
<dbReference type="PROSITE" id="PS51394">
    <property type="entry name" value="PFU"/>
    <property type="match status" value="1"/>
</dbReference>
<dbReference type="InterPro" id="IPR015155">
    <property type="entry name" value="PFU"/>
</dbReference>
<dbReference type="Gene3D" id="3.10.20.870">
    <property type="entry name" value="PFU (PLAA family ubiquitin binding), C-terminal domain"/>
    <property type="match status" value="1"/>
</dbReference>
<evidence type="ECO:0000256" key="6">
    <source>
        <dbReference type="SAM" id="MobiDB-lite"/>
    </source>
</evidence>
<dbReference type="Pfam" id="PF09070">
    <property type="entry name" value="PFU"/>
    <property type="match status" value="1"/>
</dbReference>
<dbReference type="Gene3D" id="2.130.10.10">
    <property type="entry name" value="YVTN repeat-like/Quinoprotein amine dehydrogenase"/>
    <property type="match status" value="1"/>
</dbReference>
<feature type="domain" description="PUL" evidence="8">
    <location>
        <begin position="489"/>
        <end position="794"/>
    </location>
</feature>
<dbReference type="SMART" id="SM00320">
    <property type="entry name" value="WD40"/>
    <property type="match status" value="6"/>
</dbReference>
<protein>
    <submittedName>
        <fullName evidence="9">WD40-repeat-containing domain protein</fullName>
    </submittedName>
</protein>
<evidence type="ECO:0000313" key="9">
    <source>
        <dbReference type="EMBL" id="KAK0632940.1"/>
    </source>
</evidence>
<dbReference type="Proteomes" id="UP001175000">
    <property type="component" value="Unassembled WGS sequence"/>
</dbReference>
<keyword evidence="4" id="KW-0677">Repeat</keyword>
<dbReference type="InterPro" id="IPR011989">
    <property type="entry name" value="ARM-like"/>
</dbReference>
<dbReference type="GO" id="GO:0010992">
    <property type="term" value="P:ubiquitin recycling"/>
    <property type="evidence" value="ECO:0007669"/>
    <property type="project" value="TreeGrafter"/>
</dbReference>
<dbReference type="GO" id="GO:0043130">
    <property type="term" value="F:ubiquitin binding"/>
    <property type="evidence" value="ECO:0007669"/>
    <property type="project" value="TreeGrafter"/>
</dbReference>
<dbReference type="AlphaFoldDB" id="A0AA39XH10"/>
<comment type="subcellular location">
    <subcellularLocation>
        <location evidence="1">Cytoplasm</location>
    </subcellularLocation>
</comment>
<evidence type="ECO:0000259" key="8">
    <source>
        <dbReference type="PROSITE" id="PS51396"/>
    </source>
</evidence>
<dbReference type="InterPro" id="IPR013535">
    <property type="entry name" value="PUL_dom"/>
</dbReference>
<dbReference type="InterPro" id="IPR001680">
    <property type="entry name" value="WD40_rpt"/>
</dbReference>
<feature type="domain" description="PFU" evidence="7">
    <location>
        <begin position="377"/>
        <end position="475"/>
    </location>
</feature>
<evidence type="ECO:0000256" key="2">
    <source>
        <dbReference type="ARBA" id="ARBA00022490"/>
    </source>
</evidence>
<name>A0AA39XH10_9PEZI</name>
<dbReference type="InterPro" id="IPR038122">
    <property type="entry name" value="PFU_sf"/>
</dbReference>
<evidence type="ECO:0000256" key="1">
    <source>
        <dbReference type="ARBA" id="ARBA00004496"/>
    </source>
</evidence>
<dbReference type="PROSITE" id="PS50082">
    <property type="entry name" value="WD_REPEATS_2"/>
    <property type="match status" value="3"/>
</dbReference>
<dbReference type="PROSITE" id="PS50294">
    <property type="entry name" value="WD_REPEATS_REGION"/>
    <property type="match status" value="1"/>
</dbReference>